<dbReference type="InterPro" id="IPR038309">
    <property type="entry name" value="Rsd/AlgQ_sf"/>
</dbReference>
<comment type="caution">
    <text evidence="2">The sequence shown here is derived from an EMBL/GenBank/DDBJ whole genome shotgun (WGS) entry which is preliminary data.</text>
</comment>
<dbReference type="Pfam" id="PF01814">
    <property type="entry name" value="Hemerythrin"/>
    <property type="match status" value="1"/>
</dbReference>
<evidence type="ECO:0000313" key="3">
    <source>
        <dbReference type="Proteomes" id="UP000294614"/>
    </source>
</evidence>
<dbReference type="RefSeq" id="WP_132873874.1">
    <property type="nucleotide sequence ID" value="NZ_JAJUHT010000011.1"/>
</dbReference>
<reference evidence="2 3" key="1">
    <citation type="submission" date="2019-03" db="EMBL/GenBank/DDBJ databases">
        <title>Genomic Encyclopedia of Type Strains, Phase IV (KMG-IV): sequencing the most valuable type-strain genomes for metagenomic binning, comparative biology and taxonomic classification.</title>
        <authorList>
            <person name="Goeker M."/>
        </authorList>
    </citation>
    <scope>NUCLEOTIDE SEQUENCE [LARGE SCALE GENOMIC DNA]</scope>
    <source>
        <strain evidence="2 3">DSM 24984</strain>
    </source>
</reference>
<keyword evidence="3" id="KW-1185">Reference proteome</keyword>
<dbReference type="InterPro" id="IPR012312">
    <property type="entry name" value="Hemerythrin-like"/>
</dbReference>
<dbReference type="OrthoDB" id="5455720at2"/>
<protein>
    <submittedName>
        <fullName evidence="2">Hemerythrin HHE cation binding domain-containing protein</fullName>
    </submittedName>
</protein>
<dbReference type="Gene3D" id="1.20.120.1370">
    <property type="entry name" value="Regulator of RNA polymerase sigma(70) subunit, domain 4"/>
    <property type="match status" value="1"/>
</dbReference>
<evidence type="ECO:0000313" key="2">
    <source>
        <dbReference type="EMBL" id="TCK61020.1"/>
    </source>
</evidence>
<proteinExistence type="predicted"/>
<dbReference type="AlphaFoldDB" id="A0A4R1KAF7"/>
<accession>A0A4R1KAF7</accession>
<dbReference type="Proteomes" id="UP000294614">
    <property type="component" value="Unassembled WGS sequence"/>
</dbReference>
<sequence length="129" mass="14644">MNALINDLKKDHEKLLNILQDAQNLGLGSEAGRKKLLEGKLLLTDHLRKEDTKLYPALSGNTSAAATANDFSKEMQGLTTEILNFMNRLNTAEINIEYAKELGRIISTVRMRIRREEIQLYPLYEKVNA</sequence>
<name>A0A4R1KAF7_9BACT</name>
<gene>
    <name evidence="2" type="ORF">C8D98_1902</name>
</gene>
<dbReference type="EMBL" id="SMGG01000004">
    <property type="protein sequence ID" value="TCK61020.1"/>
    <property type="molecule type" value="Genomic_DNA"/>
</dbReference>
<feature type="domain" description="Hemerythrin-like" evidence="1">
    <location>
        <begin position="4"/>
        <end position="123"/>
    </location>
</feature>
<organism evidence="2 3">
    <name type="scientific">Seleniivibrio woodruffii</name>
    <dbReference type="NCBI Taxonomy" id="1078050"/>
    <lineage>
        <taxon>Bacteria</taxon>
        <taxon>Pseudomonadati</taxon>
        <taxon>Deferribacterota</taxon>
        <taxon>Deferribacteres</taxon>
        <taxon>Deferribacterales</taxon>
        <taxon>Geovibrionaceae</taxon>
        <taxon>Seleniivibrio</taxon>
    </lineage>
</organism>
<evidence type="ECO:0000259" key="1">
    <source>
        <dbReference type="Pfam" id="PF01814"/>
    </source>
</evidence>